<keyword evidence="1" id="KW-0496">Mitochondrion</keyword>
<protein>
    <submittedName>
        <fullName evidence="1">Uncharacterized protein</fullName>
    </submittedName>
</protein>
<gene>
    <name evidence="1" type="ORF">AEK19_MT1190</name>
</gene>
<evidence type="ECO:0000313" key="1">
    <source>
        <dbReference type="EMBL" id="ART31402.1"/>
    </source>
</evidence>
<sequence>MKERRSYRALDYVSDIWQVGKARLEKKDYPRGKSIYLVLPNLDAKGS</sequence>
<name>A0A1Y0B1S5_9LAMI</name>
<geneLocation type="mitochondrion" evidence="1"/>
<organism evidence="1">
    <name type="scientific">Utricularia reniformis</name>
    <dbReference type="NCBI Taxonomy" id="192314"/>
    <lineage>
        <taxon>Eukaryota</taxon>
        <taxon>Viridiplantae</taxon>
        <taxon>Streptophyta</taxon>
        <taxon>Embryophyta</taxon>
        <taxon>Tracheophyta</taxon>
        <taxon>Spermatophyta</taxon>
        <taxon>Magnoliopsida</taxon>
        <taxon>eudicotyledons</taxon>
        <taxon>Gunneridae</taxon>
        <taxon>Pentapetalae</taxon>
        <taxon>asterids</taxon>
        <taxon>lamiids</taxon>
        <taxon>Lamiales</taxon>
        <taxon>Lentibulariaceae</taxon>
        <taxon>Utricularia</taxon>
    </lineage>
</organism>
<proteinExistence type="predicted"/>
<dbReference type="AlphaFoldDB" id="A0A1Y0B1S5"/>
<accession>A0A1Y0B1S5</accession>
<reference evidence="1" key="1">
    <citation type="submission" date="2017-03" db="EMBL/GenBank/DDBJ databases">
        <title>The mitochondrial genome of the carnivorous plant Utricularia reniformis (Lentibulariaceae): structure, comparative analysis and evolutionary landmarks.</title>
        <authorList>
            <person name="Silva S.R."/>
            <person name="Alvarenga D.O."/>
            <person name="Michael T.P."/>
            <person name="Miranda V.F.O."/>
            <person name="Varani A.M."/>
        </authorList>
    </citation>
    <scope>NUCLEOTIDE SEQUENCE</scope>
</reference>
<dbReference type="EMBL" id="KY774314">
    <property type="protein sequence ID" value="ART31402.1"/>
    <property type="molecule type" value="Genomic_DNA"/>
</dbReference>